<dbReference type="InterPro" id="IPR037401">
    <property type="entry name" value="SnoaL-like"/>
</dbReference>
<proteinExistence type="predicted"/>
<evidence type="ECO:0000259" key="1">
    <source>
        <dbReference type="Pfam" id="PF12680"/>
    </source>
</evidence>
<sequence length="118" mass="12832">MLPLTKNRKASAMHLPPPIQTYFTARAPRDRDALAAAFTRDAVVHDEGHIHHGPQAISEWWLAAKAKYRHHAEPIDMTEAGGKTVVRATVTGVFPGSPAVLTFAFGLDGDHITDLEIG</sequence>
<organism evidence="2 3">
    <name type="scientific">Palleronia aestuarii</name>
    <dbReference type="NCBI Taxonomy" id="568105"/>
    <lineage>
        <taxon>Bacteria</taxon>
        <taxon>Pseudomonadati</taxon>
        <taxon>Pseudomonadota</taxon>
        <taxon>Alphaproteobacteria</taxon>
        <taxon>Rhodobacterales</taxon>
        <taxon>Roseobacteraceae</taxon>
        <taxon>Palleronia</taxon>
    </lineage>
</organism>
<protein>
    <submittedName>
        <fullName evidence="2">SnoaL-like protein</fullName>
    </submittedName>
</protein>
<dbReference type="SUPFAM" id="SSF54427">
    <property type="entry name" value="NTF2-like"/>
    <property type="match status" value="1"/>
</dbReference>
<dbReference type="Gene3D" id="3.10.450.50">
    <property type="match status" value="1"/>
</dbReference>
<name>A0A2W7N6E4_9RHOB</name>
<evidence type="ECO:0000313" key="3">
    <source>
        <dbReference type="Proteomes" id="UP000248916"/>
    </source>
</evidence>
<evidence type="ECO:0000313" key="2">
    <source>
        <dbReference type="EMBL" id="PZX15283.1"/>
    </source>
</evidence>
<dbReference type="AlphaFoldDB" id="A0A2W7N6E4"/>
<comment type="caution">
    <text evidence="2">The sequence shown here is derived from an EMBL/GenBank/DDBJ whole genome shotgun (WGS) entry which is preliminary data.</text>
</comment>
<accession>A0A2W7N6E4</accession>
<dbReference type="EMBL" id="QKZL01000010">
    <property type="protein sequence ID" value="PZX15283.1"/>
    <property type="molecule type" value="Genomic_DNA"/>
</dbReference>
<gene>
    <name evidence="2" type="ORF">LX81_02586</name>
</gene>
<dbReference type="InterPro" id="IPR032710">
    <property type="entry name" value="NTF2-like_dom_sf"/>
</dbReference>
<reference evidence="2 3" key="1">
    <citation type="submission" date="2018-06" db="EMBL/GenBank/DDBJ databases">
        <title>Genomic Encyclopedia of Archaeal and Bacterial Type Strains, Phase II (KMG-II): from individual species to whole genera.</title>
        <authorList>
            <person name="Goeker M."/>
        </authorList>
    </citation>
    <scope>NUCLEOTIDE SEQUENCE [LARGE SCALE GENOMIC DNA]</scope>
    <source>
        <strain evidence="2 3">DSM 22009</strain>
    </source>
</reference>
<dbReference type="Proteomes" id="UP000248916">
    <property type="component" value="Unassembled WGS sequence"/>
</dbReference>
<keyword evidence="3" id="KW-1185">Reference proteome</keyword>
<feature type="domain" description="SnoaL-like" evidence="1">
    <location>
        <begin position="20"/>
        <end position="101"/>
    </location>
</feature>
<dbReference type="Pfam" id="PF12680">
    <property type="entry name" value="SnoaL_2"/>
    <property type="match status" value="1"/>
</dbReference>